<comment type="similarity">
    <text evidence="2 9">Belongs to the membrane fusion protein (MFP) (TC 8.A.1) family.</text>
</comment>
<evidence type="ECO:0000256" key="9">
    <source>
        <dbReference type="RuleBase" id="RU365093"/>
    </source>
</evidence>
<evidence type="ECO:0000256" key="3">
    <source>
        <dbReference type="ARBA" id="ARBA00022448"/>
    </source>
</evidence>
<organism evidence="13 14">
    <name type="scientific">Devosia algicola</name>
    <dbReference type="NCBI Taxonomy" id="3026418"/>
    <lineage>
        <taxon>Bacteria</taxon>
        <taxon>Pseudomonadati</taxon>
        <taxon>Pseudomonadota</taxon>
        <taxon>Alphaproteobacteria</taxon>
        <taxon>Hyphomicrobiales</taxon>
        <taxon>Devosiaceae</taxon>
        <taxon>Devosia</taxon>
    </lineage>
</organism>
<dbReference type="PANTHER" id="PTHR30386:SF17">
    <property type="entry name" value="ALKALINE PROTEASE SECRETION PROTEIN APRE"/>
    <property type="match status" value="1"/>
</dbReference>
<dbReference type="Pfam" id="PF26002">
    <property type="entry name" value="Beta-barrel_AprE"/>
    <property type="match status" value="1"/>
</dbReference>
<feature type="coiled-coil region" evidence="10">
    <location>
        <begin position="153"/>
        <end position="289"/>
    </location>
</feature>
<keyword evidence="4 9" id="KW-1003">Cell membrane</keyword>
<keyword evidence="3 9" id="KW-0813">Transport</keyword>
<name>A0ABY7YP56_9HYPH</name>
<keyword evidence="5 9" id="KW-0997">Cell inner membrane</keyword>
<protein>
    <recommendedName>
        <fullName evidence="9">Membrane fusion protein (MFP) family protein</fullName>
    </recommendedName>
</protein>
<dbReference type="EMBL" id="CP118246">
    <property type="protein sequence ID" value="WDR02967.1"/>
    <property type="molecule type" value="Genomic_DNA"/>
</dbReference>
<comment type="subcellular location">
    <subcellularLocation>
        <location evidence="1 9">Cell inner membrane</location>
        <topology evidence="1 9">Single-pass membrane protein</topology>
    </subcellularLocation>
</comment>
<keyword evidence="14" id="KW-1185">Reference proteome</keyword>
<evidence type="ECO:0000259" key="12">
    <source>
        <dbReference type="Pfam" id="PF26002"/>
    </source>
</evidence>
<evidence type="ECO:0000313" key="13">
    <source>
        <dbReference type="EMBL" id="WDR02967.1"/>
    </source>
</evidence>
<proteinExistence type="inferred from homology"/>
<evidence type="ECO:0000313" key="14">
    <source>
        <dbReference type="Proteomes" id="UP001220530"/>
    </source>
</evidence>
<evidence type="ECO:0000256" key="2">
    <source>
        <dbReference type="ARBA" id="ARBA00009477"/>
    </source>
</evidence>
<evidence type="ECO:0000256" key="7">
    <source>
        <dbReference type="ARBA" id="ARBA00022989"/>
    </source>
</evidence>
<dbReference type="PANTHER" id="PTHR30386">
    <property type="entry name" value="MEMBRANE FUSION SUBUNIT OF EMRAB-TOLC MULTIDRUG EFFLUX PUMP"/>
    <property type="match status" value="1"/>
</dbReference>
<evidence type="ECO:0000259" key="11">
    <source>
        <dbReference type="Pfam" id="PF25994"/>
    </source>
</evidence>
<gene>
    <name evidence="13" type="ORF">PSQ19_01745</name>
</gene>
<evidence type="ECO:0000256" key="8">
    <source>
        <dbReference type="ARBA" id="ARBA00023136"/>
    </source>
</evidence>
<feature type="domain" description="AprE-like long alpha-helical hairpin" evidence="11">
    <location>
        <begin position="99"/>
        <end position="288"/>
    </location>
</feature>
<dbReference type="Pfam" id="PF25994">
    <property type="entry name" value="HH_AprE"/>
    <property type="match status" value="1"/>
</dbReference>
<dbReference type="Gene3D" id="2.40.30.170">
    <property type="match status" value="1"/>
</dbReference>
<dbReference type="Gene3D" id="1.10.287.1490">
    <property type="match status" value="1"/>
</dbReference>
<keyword evidence="7 9" id="KW-1133">Transmembrane helix</keyword>
<dbReference type="InterPro" id="IPR058781">
    <property type="entry name" value="HH_AprE-like"/>
</dbReference>
<keyword evidence="6 9" id="KW-0812">Transmembrane</keyword>
<evidence type="ECO:0000256" key="6">
    <source>
        <dbReference type="ARBA" id="ARBA00022692"/>
    </source>
</evidence>
<dbReference type="InterPro" id="IPR050739">
    <property type="entry name" value="MFP"/>
</dbReference>
<dbReference type="Proteomes" id="UP001220530">
    <property type="component" value="Chromosome"/>
</dbReference>
<accession>A0ABY7YP56</accession>
<evidence type="ECO:0000256" key="1">
    <source>
        <dbReference type="ARBA" id="ARBA00004377"/>
    </source>
</evidence>
<dbReference type="RefSeq" id="WP_282219369.1">
    <property type="nucleotide sequence ID" value="NZ_CP118246.1"/>
</dbReference>
<sequence>MAGQVALQNLEWYSGVPRSIRKQSIIGIGLIILTFGGFGSWAAFAPLAAAVIAPGSFVATGENKIVQHFEGGIVKDMLVREGDKVTVGQEMVLLDETAARANAQQLQLRLVRLETIWARLNAESKGALIYSPPAAVLQLLSDPEVASINASQRNNFEAARDKLLNEIELMEQNVVTLQYRIAGREEQVASMERQMSLLKEDRDVITSLQSKGVTTRSAVRNAERAIADGEGDMARLRSEISESQSQIIKYQREIIQARDAAKQAALDEIQGVESELDAVREQILQANNVLQRTSIIAPVSGTIVRMFYHTTGGVIESGKPIMEILPADVPLIVEVKIPRLQIDEVRKGQEATIRLTALNQRTTPVLTGDVIYVSADTVSDAGSAGREIYVARINIDPSQLQRVENFTPTPGMPAEVFVQTRERTFFEYLTKPIVDSMSRAFHER</sequence>
<evidence type="ECO:0000256" key="10">
    <source>
        <dbReference type="SAM" id="Coils"/>
    </source>
</evidence>
<keyword evidence="10" id="KW-0175">Coiled coil</keyword>
<keyword evidence="8 9" id="KW-0472">Membrane</keyword>
<feature type="transmembrane region" description="Helical" evidence="9">
    <location>
        <begin position="25"/>
        <end position="44"/>
    </location>
</feature>
<dbReference type="NCBIfam" id="TIGR01843">
    <property type="entry name" value="type_I_hlyD"/>
    <property type="match status" value="1"/>
</dbReference>
<dbReference type="InterPro" id="IPR010129">
    <property type="entry name" value="T1SS_HlyD"/>
</dbReference>
<reference evidence="13 14" key="1">
    <citation type="submission" date="2023-02" db="EMBL/GenBank/DDBJ databases">
        <title>Devosia algicola sp. nov., isolated from the phycosphere of marine algae.</title>
        <authorList>
            <person name="Kim J.M."/>
            <person name="Lee J.K."/>
            <person name="Choi B.J."/>
            <person name="Bayburt H."/>
            <person name="Jeon C.O."/>
        </authorList>
    </citation>
    <scope>NUCLEOTIDE SEQUENCE [LARGE SCALE GENOMIC DNA]</scope>
    <source>
        <strain evidence="13 14">G20-9</strain>
    </source>
</reference>
<evidence type="ECO:0000256" key="4">
    <source>
        <dbReference type="ARBA" id="ARBA00022475"/>
    </source>
</evidence>
<evidence type="ECO:0000256" key="5">
    <source>
        <dbReference type="ARBA" id="ARBA00022519"/>
    </source>
</evidence>
<dbReference type="InterPro" id="IPR058982">
    <property type="entry name" value="Beta-barrel_AprE"/>
</dbReference>
<feature type="domain" description="AprE-like beta-barrel" evidence="12">
    <location>
        <begin position="331"/>
        <end position="421"/>
    </location>
</feature>
<dbReference type="PRINTS" id="PR01490">
    <property type="entry name" value="RTXTOXIND"/>
</dbReference>